<gene>
    <name evidence="1" type="ORF">AAHA92_16670</name>
</gene>
<sequence>MVSVSQELGPTPVYILFKEDAMVDAGTGNDGKGIWIKLGHIELVIHAITLRRRPLRLQLRRRAALAPCRAAPAPPTRRSSSADAENIKFMPLYQPRLKRLRLDKVMEPI</sequence>
<evidence type="ECO:0000313" key="2">
    <source>
        <dbReference type="Proteomes" id="UP001567538"/>
    </source>
</evidence>
<evidence type="ECO:0000313" key="1">
    <source>
        <dbReference type="EMBL" id="KAL1548439.1"/>
    </source>
</evidence>
<name>A0ABD1GZP3_SALDI</name>
<accession>A0ABD1GZP3</accession>
<comment type="caution">
    <text evidence="1">The sequence shown here is derived from an EMBL/GenBank/DDBJ whole genome shotgun (WGS) entry which is preliminary data.</text>
</comment>
<dbReference type="AlphaFoldDB" id="A0ABD1GZP3"/>
<protein>
    <submittedName>
        <fullName evidence="1">Uncharacterized protein</fullName>
    </submittedName>
</protein>
<proteinExistence type="predicted"/>
<organism evidence="1 2">
    <name type="scientific">Salvia divinorum</name>
    <name type="common">Maria pastora</name>
    <name type="synonym">Diviner's sage</name>
    <dbReference type="NCBI Taxonomy" id="28513"/>
    <lineage>
        <taxon>Eukaryota</taxon>
        <taxon>Viridiplantae</taxon>
        <taxon>Streptophyta</taxon>
        <taxon>Embryophyta</taxon>
        <taxon>Tracheophyta</taxon>
        <taxon>Spermatophyta</taxon>
        <taxon>Magnoliopsida</taxon>
        <taxon>eudicotyledons</taxon>
        <taxon>Gunneridae</taxon>
        <taxon>Pentapetalae</taxon>
        <taxon>asterids</taxon>
        <taxon>lamiids</taxon>
        <taxon>Lamiales</taxon>
        <taxon>Lamiaceae</taxon>
        <taxon>Nepetoideae</taxon>
        <taxon>Mentheae</taxon>
        <taxon>Salviinae</taxon>
        <taxon>Salvia</taxon>
        <taxon>Salvia subgen. Calosphace</taxon>
    </lineage>
</organism>
<reference evidence="1 2" key="1">
    <citation type="submission" date="2024-06" db="EMBL/GenBank/DDBJ databases">
        <title>A chromosome level genome sequence of Diviner's sage (Salvia divinorum).</title>
        <authorList>
            <person name="Ford S.A."/>
            <person name="Ro D.-K."/>
            <person name="Ness R.W."/>
            <person name="Phillips M.A."/>
        </authorList>
    </citation>
    <scope>NUCLEOTIDE SEQUENCE [LARGE SCALE GENOMIC DNA]</scope>
    <source>
        <strain evidence="1">SAF-2024a</strain>
        <tissue evidence="1">Leaf</tissue>
    </source>
</reference>
<dbReference type="Proteomes" id="UP001567538">
    <property type="component" value="Unassembled WGS sequence"/>
</dbReference>
<dbReference type="EMBL" id="JBEAFC010000007">
    <property type="protein sequence ID" value="KAL1548439.1"/>
    <property type="molecule type" value="Genomic_DNA"/>
</dbReference>
<keyword evidence="2" id="KW-1185">Reference proteome</keyword>